<evidence type="ECO:0000256" key="1">
    <source>
        <dbReference type="ARBA" id="ARBA00004370"/>
    </source>
</evidence>
<dbReference type="InterPro" id="IPR000276">
    <property type="entry name" value="GPCR_Rhodpsn"/>
</dbReference>
<dbReference type="InterPro" id="IPR027294">
    <property type="entry name" value="NPS_rcpt"/>
</dbReference>
<keyword evidence="2 5" id="KW-0812">Transmembrane</keyword>
<evidence type="ECO:0000313" key="7">
    <source>
        <dbReference type="Proteomes" id="UP001153148"/>
    </source>
</evidence>
<evidence type="ECO:0000256" key="5">
    <source>
        <dbReference type="SAM" id="Phobius"/>
    </source>
</evidence>
<evidence type="ECO:0000256" key="3">
    <source>
        <dbReference type="ARBA" id="ARBA00022989"/>
    </source>
</evidence>
<dbReference type="SUPFAM" id="SSF81321">
    <property type="entry name" value="Family A G protein-coupled receptor-like"/>
    <property type="match status" value="1"/>
</dbReference>
<evidence type="ECO:0000256" key="4">
    <source>
        <dbReference type="ARBA" id="ARBA00023136"/>
    </source>
</evidence>
<accession>A0ABN7PBJ0</accession>
<name>A0ABN7PBJ0_TIMPD</name>
<gene>
    <name evidence="6" type="ORF">TPAB3V08_LOCUS9789</name>
</gene>
<dbReference type="Gene3D" id="1.20.1070.10">
    <property type="entry name" value="Rhodopsin 7-helix transmembrane proteins"/>
    <property type="match status" value="1"/>
</dbReference>
<dbReference type="Proteomes" id="UP001153148">
    <property type="component" value="Unassembled WGS sequence"/>
</dbReference>
<keyword evidence="7" id="KW-1185">Reference proteome</keyword>
<proteinExistence type="predicted"/>
<evidence type="ECO:0000256" key="2">
    <source>
        <dbReference type="ARBA" id="ARBA00022692"/>
    </source>
</evidence>
<keyword evidence="3 5" id="KW-1133">Transmembrane helix</keyword>
<comment type="caution">
    <text evidence="6">The sequence shown here is derived from an EMBL/GenBank/DDBJ whole genome shotgun (WGS) entry which is preliminary data.</text>
</comment>
<organism evidence="6 7">
    <name type="scientific">Timema podura</name>
    <name type="common">Walking stick</name>
    <dbReference type="NCBI Taxonomy" id="61482"/>
    <lineage>
        <taxon>Eukaryota</taxon>
        <taxon>Metazoa</taxon>
        <taxon>Ecdysozoa</taxon>
        <taxon>Arthropoda</taxon>
        <taxon>Hexapoda</taxon>
        <taxon>Insecta</taxon>
        <taxon>Pterygota</taxon>
        <taxon>Neoptera</taxon>
        <taxon>Polyneoptera</taxon>
        <taxon>Phasmatodea</taxon>
        <taxon>Timematodea</taxon>
        <taxon>Timematoidea</taxon>
        <taxon>Timematidae</taxon>
        <taxon>Timema</taxon>
    </lineage>
</organism>
<dbReference type="EMBL" id="CAJPIN010022676">
    <property type="protein sequence ID" value="CAG2062841.1"/>
    <property type="molecule type" value="Genomic_DNA"/>
</dbReference>
<protein>
    <submittedName>
        <fullName evidence="6">Uncharacterized protein</fullName>
    </submittedName>
</protein>
<dbReference type="PANTHER" id="PTHR24244:SF1">
    <property type="entry name" value="G-PROTEIN COUPLED RECEPTORS FAMILY 1 PROFILE DOMAIN-CONTAINING PROTEIN"/>
    <property type="match status" value="1"/>
</dbReference>
<feature type="transmembrane region" description="Helical" evidence="5">
    <location>
        <begin position="53"/>
        <end position="78"/>
    </location>
</feature>
<comment type="subcellular location">
    <subcellularLocation>
        <location evidence="1">Membrane</location>
    </subcellularLocation>
</comment>
<evidence type="ECO:0000313" key="6">
    <source>
        <dbReference type="EMBL" id="CAG2062841.1"/>
    </source>
</evidence>
<dbReference type="Pfam" id="PF00001">
    <property type="entry name" value="7tm_1"/>
    <property type="match status" value="1"/>
</dbReference>
<reference evidence="6" key="1">
    <citation type="submission" date="2021-03" db="EMBL/GenBank/DDBJ databases">
        <authorList>
            <person name="Tran Van P."/>
        </authorList>
    </citation>
    <scope>NUCLEOTIDE SEQUENCE</scope>
</reference>
<keyword evidence="4 5" id="KW-0472">Membrane</keyword>
<sequence length="96" mass="10667">MASARKRAIPTECPPHVGEDSANSCGYRVPCGKLQCWIDFPEPWQWQVYMTSVAVALFIIPAVIISACYTVIVVTIWSKSKVLTPTGRPRVSNRSE</sequence>
<dbReference type="PANTHER" id="PTHR24244">
    <property type="entry name" value="NEUROPEPTIDE S RECEPTOR"/>
    <property type="match status" value="1"/>
</dbReference>